<evidence type="ECO:0000256" key="1">
    <source>
        <dbReference type="SAM" id="MobiDB-lite"/>
    </source>
</evidence>
<name>A0AAD7Q9S6_QUISA</name>
<feature type="region of interest" description="Disordered" evidence="1">
    <location>
        <begin position="194"/>
        <end position="214"/>
    </location>
</feature>
<accession>A0AAD7Q9S6</accession>
<comment type="caution">
    <text evidence="2">The sequence shown here is derived from an EMBL/GenBank/DDBJ whole genome shotgun (WGS) entry which is preliminary data.</text>
</comment>
<dbReference type="EMBL" id="JARAOO010000003">
    <property type="protein sequence ID" value="KAJ7977458.1"/>
    <property type="molecule type" value="Genomic_DNA"/>
</dbReference>
<sequence length="271" mass="29647">MQDKKIQFQSLGICQRLFSFIINNLIAASAFKRISLGHSLPPGSTKLLDGDYLDHVADRSKNPNKLDGAEILVHQAHEKPTNNLGSQIEVRFLEDDELGYWTSVDELGLDSIEDCAQAQLKKGTGISLLSSTTVSPAQETEENDQAMGSNRVPSIHEREFPLVQGSGVSSSSSKPQAQDIIGLQGIEPVITAEAQPKGPNSVKNSKNLAEGEKKIKGKNIGSDNLGTKVEKMKLPPSFGFKVIANINEKSEAFIRSRREAMKTNFTMERKN</sequence>
<organism evidence="2 3">
    <name type="scientific">Quillaja saponaria</name>
    <name type="common">Soap bark tree</name>
    <dbReference type="NCBI Taxonomy" id="32244"/>
    <lineage>
        <taxon>Eukaryota</taxon>
        <taxon>Viridiplantae</taxon>
        <taxon>Streptophyta</taxon>
        <taxon>Embryophyta</taxon>
        <taxon>Tracheophyta</taxon>
        <taxon>Spermatophyta</taxon>
        <taxon>Magnoliopsida</taxon>
        <taxon>eudicotyledons</taxon>
        <taxon>Gunneridae</taxon>
        <taxon>Pentapetalae</taxon>
        <taxon>rosids</taxon>
        <taxon>fabids</taxon>
        <taxon>Fabales</taxon>
        <taxon>Quillajaceae</taxon>
        <taxon>Quillaja</taxon>
    </lineage>
</organism>
<proteinExistence type="predicted"/>
<dbReference type="AlphaFoldDB" id="A0AAD7Q9S6"/>
<gene>
    <name evidence="2" type="ORF">O6P43_007080</name>
</gene>
<dbReference type="Proteomes" id="UP001163823">
    <property type="component" value="Chromosome 3"/>
</dbReference>
<dbReference type="KEGG" id="qsa:O6P43_007080"/>
<evidence type="ECO:0000313" key="2">
    <source>
        <dbReference type="EMBL" id="KAJ7977458.1"/>
    </source>
</evidence>
<evidence type="ECO:0000313" key="3">
    <source>
        <dbReference type="Proteomes" id="UP001163823"/>
    </source>
</evidence>
<keyword evidence="3" id="KW-1185">Reference proteome</keyword>
<reference evidence="2" key="1">
    <citation type="journal article" date="2023" name="Science">
        <title>Elucidation of the pathway for biosynthesis of saponin adjuvants from the soapbark tree.</title>
        <authorList>
            <person name="Reed J."/>
            <person name="Orme A."/>
            <person name="El-Demerdash A."/>
            <person name="Owen C."/>
            <person name="Martin L.B.B."/>
            <person name="Misra R.C."/>
            <person name="Kikuchi S."/>
            <person name="Rejzek M."/>
            <person name="Martin A.C."/>
            <person name="Harkess A."/>
            <person name="Leebens-Mack J."/>
            <person name="Louveau T."/>
            <person name="Stephenson M.J."/>
            <person name="Osbourn A."/>
        </authorList>
    </citation>
    <scope>NUCLEOTIDE SEQUENCE</scope>
    <source>
        <strain evidence="2">S10</strain>
    </source>
</reference>
<protein>
    <submittedName>
        <fullName evidence="2">Uncharacterized protein</fullName>
    </submittedName>
</protein>